<feature type="signal peptide" evidence="6">
    <location>
        <begin position="1"/>
        <end position="19"/>
    </location>
</feature>
<feature type="compositionally biased region" description="Pro residues" evidence="5">
    <location>
        <begin position="348"/>
        <end position="360"/>
    </location>
</feature>
<evidence type="ECO:0000256" key="5">
    <source>
        <dbReference type="SAM" id="MobiDB-lite"/>
    </source>
</evidence>
<dbReference type="Pfam" id="PF03022">
    <property type="entry name" value="MRJP"/>
    <property type="match status" value="1"/>
</dbReference>
<evidence type="ECO:0000256" key="2">
    <source>
        <dbReference type="ARBA" id="ARBA00009127"/>
    </source>
</evidence>
<evidence type="ECO:0000256" key="4">
    <source>
        <dbReference type="ARBA" id="ARBA00022729"/>
    </source>
</evidence>
<feature type="region of interest" description="Disordered" evidence="5">
    <location>
        <begin position="135"/>
        <end position="214"/>
    </location>
</feature>
<dbReference type="PANTHER" id="PTHR10009">
    <property type="entry name" value="PROTEIN YELLOW-RELATED"/>
    <property type="match status" value="1"/>
</dbReference>
<dbReference type="PANTHER" id="PTHR10009:SF10">
    <property type="entry name" value="L-DOPACHROME TAUTOMERASE YELLOW-F-RELATED"/>
    <property type="match status" value="1"/>
</dbReference>
<feature type="compositionally biased region" description="Polar residues" evidence="5">
    <location>
        <begin position="164"/>
        <end position="193"/>
    </location>
</feature>
<evidence type="ECO:0000256" key="1">
    <source>
        <dbReference type="ARBA" id="ARBA00004613"/>
    </source>
</evidence>
<reference evidence="7" key="1">
    <citation type="submission" date="2019-10" db="EMBL/GenBank/DDBJ databases">
        <title>Short sand fly seasons in Tbilisi, Georgia, hinder development of host immunity to saliva of the visceral leishmaniasis vector Phlebotomus kandelakii.</title>
        <authorList>
            <person name="Oliveira F."/>
            <person name="Giorgobiani E."/>
            <person name="Guimaraes-Costa A.B."/>
            <person name="Abdeladhim M."/>
            <person name="Oristian J."/>
            <person name="Tskhvaradze L."/>
            <person name="Tsertsvadze N."/>
            <person name="Zakalashvili M."/>
            <person name="Valenzuela J.G."/>
            <person name="Kamhawi S."/>
        </authorList>
    </citation>
    <scope>NUCLEOTIDE SEQUENCE</scope>
    <source>
        <strain evidence="7">Wild-capture in Tbilisi</strain>
        <tissue evidence="7">Salivary glands</tissue>
    </source>
</reference>
<dbReference type="Gene3D" id="2.120.10.30">
    <property type="entry name" value="TolB, C-terminal domain"/>
    <property type="match status" value="2"/>
</dbReference>
<evidence type="ECO:0000313" key="7">
    <source>
        <dbReference type="EMBL" id="NBJ60409.1"/>
    </source>
</evidence>
<feature type="compositionally biased region" description="Low complexity" evidence="5">
    <location>
        <begin position="145"/>
        <end position="163"/>
    </location>
</feature>
<protein>
    <submittedName>
        <fullName evidence="7">Putative major royal jelly protein</fullName>
    </submittedName>
</protein>
<feature type="compositionally biased region" description="Polar residues" evidence="5">
    <location>
        <begin position="260"/>
        <end position="269"/>
    </location>
</feature>
<dbReference type="InterPro" id="IPR011042">
    <property type="entry name" value="6-blade_b-propeller_TolB-like"/>
</dbReference>
<proteinExistence type="inferred from homology"/>
<keyword evidence="4 6" id="KW-0732">Signal</keyword>
<evidence type="ECO:0000256" key="3">
    <source>
        <dbReference type="ARBA" id="ARBA00022525"/>
    </source>
</evidence>
<accession>A0A6B2EAM1</accession>
<sequence>MNIHSVISLLLILPAFSRAADIALEAYKWQRLWYDNAQKSVNRDSLLPTSAVYYPEKGYLFIGIKRDCHGIPATLNVIDVKKHRPGSSPPLTPFPNYELNEIPEFPQQYGKTLEVNIHDGQFFEDLADDISKERRNEPELHDTTSSSSSSSSSQMSSSSASSSTWNSTNNHWSQLQSSQNAQAGQMNQVTQSGSGQISQTEQETTQGSSSSQAVQDGQYLQPGQYPLIAQYLASGQYPATQYQQAGQYPTHYPQAGRYPTTGQRPQTGQYPKPGKHPQGGHYPSSGQSGSPNPFFPPQQPNNPYVPPYKPILPQPGPPGNQWTQNNPGSINQGSNQNPPDYLTGSHPIPAPVPGPAPGPAPGNRLKSLISVSAMTIDKCERLWLMDSGVVRQNNKRSVIYRASLWIFDLTFGDRIGDYRVVRRVEIPREIVETGEGIGSITVDVRDRSTCDVATAYFTNFLDNTIAVYSLHKGDGWFFHHYSFKPDSQESQFSFDGFSYTAHHGINSITLGWRETQGYSTVFYQSFSSSGLYATSTSLLLDKSQAPKNYNRHDFKFVGYRGCGTRSPDMVFDHRYGVILFASTQSKSIRCWNVKKSLHPETIGSIPVTQDNNNQKSLSIDSRGDLWLVSNGRLQCTFPPLQGDRSFSSYIYRVNIGDAIRGTVCAASEYTKFSSIDEEGNQYIGEDPIEDEEHYKNHLIDYLTANWE</sequence>
<feature type="compositionally biased region" description="Low complexity" evidence="5">
    <location>
        <begin position="194"/>
        <end position="212"/>
    </location>
</feature>
<dbReference type="GO" id="GO:0005576">
    <property type="term" value="C:extracellular region"/>
    <property type="evidence" value="ECO:0007669"/>
    <property type="project" value="UniProtKB-SubCell"/>
</dbReference>
<comment type="similarity">
    <text evidence="2">Belongs to the major royal jelly protein family.</text>
</comment>
<keyword evidence="3" id="KW-0964">Secreted</keyword>
<dbReference type="AlphaFoldDB" id="A0A6B2EAM1"/>
<organism evidence="7">
    <name type="scientific">Phlebotomus kandelakii</name>
    <dbReference type="NCBI Taxonomy" id="1109342"/>
    <lineage>
        <taxon>Eukaryota</taxon>
        <taxon>Metazoa</taxon>
        <taxon>Ecdysozoa</taxon>
        <taxon>Arthropoda</taxon>
        <taxon>Hexapoda</taxon>
        <taxon>Insecta</taxon>
        <taxon>Pterygota</taxon>
        <taxon>Neoptera</taxon>
        <taxon>Endopterygota</taxon>
        <taxon>Diptera</taxon>
        <taxon>Nematocera</taxon>
        <taxon>Psychodoidea</taxon>
        <taxon>Psychodidae</taxon>
        <taxon>Phlebotomus</taxon>
        <taxon>Larroussius</taxon>
    </lineage>
</organism>
<feature type="chain" id="PRO_5025620776" evidence="6">
    <location>
        <begin position="20"/>
        <end position="707"/>
    </location>
</feature>
<feature type="region of interest" description="Disordered" evidence="5">
    <location>
        <begin position="249"/>
        <end position="361"/>
    </location>
</feature>
<feature type="compositionally biased region" description="Polar residues" evidence="5">
    <location>
        <begin position="320"/>
        <end position="338"/>
    </location>
</feature>
<name>A0A6B2EAM1_9DIPT</name>
<feature type="compositionally biased region" description="Low complexity" evidence="5">
    <location>
        <begin position="282"/>
        <end position="292"/>
    </location>
</feature>
<feature type="compositionally biased region" description="Pro residues" evidence="5">
    <location>
        <begin position="293"/>
        <end position="318"/>
    </location>
</feature>
<dbReference type="InterPro" id="IPR017996">
    <property type="entry name" value="MRJP/yellow-related"/>
</dbReference>
<dbReference type="EMBL" id="GIFK01002706">
    <property type="protein sequence ID" value="NBJ60409.1"/>
    <property type="molecule type" value="Transcribed_RNA"/>
</dbReference>
<comment type="subcellular location">
    <subcellularLocation>
        <location evidence="1">Secreted</location>
    </subcellularLocation>
</comment>
<evidence type="ECO:0000256" key="6">
    <source>
        <dbReference type="SAM" id="SignalP"/>
    </source>
</evidence>